<dbReference type="PANTHER" id="PTHR22800:SF242">
    <property type="entry name" value="NKG2-A_NKG2-B TYPE II INTEGRAL MEMBRANE PROTEIN"/>
    <property type="match status" value="1"/>
</dbReference>
<comment type="subcellular location">
    <subcellularLocation>
        <location evidence="1">Membrane</location>
        <topology evidence="1">Single-pass type II membrane protein</topology>
    </subcellularLocation>
</comment>
<dbReference type="Gene3D" id="3.10.100.10">
    <property type="entry name" value="Mannose-Binding Protein A, subunit A"/>
    <property type="match status" value="1"/>
</dbReference>
<keyword evidence="3" id="KW-0430">Lectin</keyword>
<dbReference type="InterPro" id="IPR016186">
    <property type="entry name" value="C-type_lectin-like/link_sf"/>
</dbReference>
<keyword evidence="4" id="KW-0735">Signal-anchor</keyword>
<evidence type="ECO:0000256" key="3">
    <source>
        <dbReference type="ARBA" id="ARBA00022734"/>
    </source>
</evidence>
<keyword evidence="7" id="KW-0325">Glycoprotein</keyword>
<dbReference type="GO" id="GO:0030246">
    <property type="term" value="F:carbohydrate binding"/>
    <property type="evidence" value="ECO:0007669"/>
    <property type="project" value="UniProtKB-KW"/>
</dbReference>
<evidence type="ECO:0000256" key="8">
    <source>
        <dbReference type="SAM" id="Phobius"/>
    </source>
</evidence>
<protein>
    <submittedName>
        <fullName evidence="11">NKG2-A/NKG2-B type II integral membrane protein-like</fullName>
    </submittedName>
</protein>
<dbReference type="SUPFAM" id="SSF56436">
    <property type="entry name" value="C-type lectin-like"/>
    <property type="match status" value="1"/>
</dbReference>
<dbReference type="GeneID" id="103107078"/>
<evidence type="ECO:0000256" key="5">
    <source>
        <dbReference type="ARBA" id="ARBA00022989"/>
    </source>
</evidence>
<gene>
    <name evidence="11" type="primary">LOC103107078</name>
</gene>
<dbReference type="PROSITE" id="PS50041">
    <property type="entry name" value="C_TYPE_LECTIN_2"/>
    <property type="match status" value="1"/>
</dbReference>
<dbReference type="FunCoup" id="A0A1S2Z9C0">
    <property type="interactions" value="77"/>
</dbReference>
<dbReference type="OrthoDB" id="9665658at2759"/>
<dbReference type="Pfam" id="PF00059">
    <property type="entry name" value="Lectin_C"/>
    <property type="match status" value="1"/>
</dbReference>
<evidence type="ECO:0000256" key="2">
    <source>
        <dbReference type="ARBA" id="ARBA00022692"/>
    </source>
</evidence>
<dbReference type="InterPro" id="IPR033992">
    <property type="entry name" value="NKR-like_CTLD"/>
</dbReference>
<dbReference type="SMART" id="SM00034">
    <property type="entry name" value="CLECT"/>
    <property type="match status" value="1"/>
</dbReference>
<dbReference type="CDD" id="cd03593">
    <property type="entry name" value="CLECT_NK_receptors_like"/>
    <property type="match status" value="1"/>
</dbReference>
<name>A0A1S2Z9C0_ERIEU</name>
<keyword evidence="5 8" id="KW-1133">Transmembrane helix</keyword>
<dbReference type="InParanoid" id="A0A1S2Z9C0"/>
<dbReference type="InterPro" id="IPR016187">
    <property type="entry name" value="CTDL_fold"/>
</dbReference>
<evidence type="ECO:0000313" key="11">
    <source>
        <dbReference type="RefSeq" id="XP_007515874.1"/>
    </source>
</evidence>
<evidence type="ECO:0000313" key="10">
    <source>
        <dbReference type="Proteomes" id="UP001652624"/>
    </source>
</evidence>
<evidence type="ECO:0000256" key="7">
    <source>
        <dbReference type="ARBA" id="ARBA00023180"/>
    </source>
</evidence>
<dbReference type="PANTHER" id="PTHR22800">
    <property type="entry name" value="C-TYPE LECTIN PROTEINS"/>
    <property type="match status" value="1"/>
</dbReference>
<evidence type="ECO:0000256" key="1">
    <source>
        <dbReference type="ARBA" id="ARBA00004606"/>
    </source>
</evidence>
<evidence type="ECO:0000256" key="4">
    <source>
        <dbReference type="ARBA" id="ARBA00022968"/>
    </source>
</evidence>
<organism evidence="10 11">
    <name type="scientific">Erinaceus europaeus</name>
    <name type="common">Western European hedgehog</name>
    <dbReference type="NCBI Taxonomy" id="9365"/>
    <lineage>
        <taxon>Eukaryota</taxon>
        <taxon>Metazoa</taxon>
        <taxon>Chordata</taxon>
        <taxon>Craniata</taxon>
        <taxon>Vertebrata</taxon>
        <taxon>Euteleostomi</taxon>
        <taxon>Mammalia</taxon>
        <taxon>Eutheria</taxon>
        <taxon>Laurasiatheria</taxon>
        <taxon>Eulipotyphla</taxon>
        <taxon>Erinaceidae</taxon>
        <taxon>Erinaceinae</taxon>
        <taxon>Erinaceus</taxon>
    </lineage>
</organism>
<dbReference type="GO" id="GO:0002223">
    <property type="term" value="P:stimulatory C-type lectin receptor signaling pathway"/>
    <property type="evidence" value="ECO:0007669"/>
    <property type="project" value="TreeGrafter"/>
</dbReference>
<keyword evidence="6 8" id="KW-0472">Membrane</keyword>
<feature type="domain" description="C-type lectin" evidence="9">
    <location>
        <begin position="108"/>
        <end position="211"/>
    </location>
</feature>
<dbReference type="InterPro" id="IPR001304">
    <property type="entry name" value="C-type_lectin-like"/>
</dbReference>
<keyword evidence="10" id="KW-1185">Reference proteome</keyword>
<dbReference type="eggNOG" id="ENOG502S6IE">
    <property type="taxonomic scope" value="Eukaryota"/>
</dbReference>
<dbReference type="GO" id="GO:0045954">
    <property type="term" value="P:positive regulation of natural killer cell mediated cytotoxicity"/>
    <property type="evidence" value="ECO:0007669"/>
    <property type="project" value="TreeGrafter"/>
</dbReference>
<proteinExistence type="predicted"/>
<evidence type="ECO:0000259" key="9">
    <source>
        <dbReference type="PROSITE" id="PS50041"/>
    </source>
</evidence>
<dbReference type="InterPro" id="IPR050919">
    <property type="entry name" value="NKG2/CD94_NK_receptors"/>
</dbReference>
<dbReference type="RefSeq" id="XP_007515874.1">
    <property type="nucleotide sequence ID" value="XM_007515812.2"/>
</dbReference>
<dbReference type="GO" id="GO:0016020">
    <property type="term" value="C:membrane"/>
    <property type="evidence" value="ECO:0007669"/>
    <property type="project" value="UniProtKB-SubCell"/>
</dbReference>
<dbReference type="Proteomes" id="UP001652624">
    <property type="component" value="Chromosome 7"/>
</dbReference>
<reference evidence="11" key="1">
    <citation type="submission" date="2025-08" db="UniProtKB">
        <authorList>
            <consortium name="RefSeq"/>
        </authorList>
    </citation>
    <scope>IDENTIFICATION</scope>
</reference>
<keyword evidence="2 8" id="KW-0812">Transmembrane</keyword>
<accession>A0A1S2Z9C0</accession>
<evidence type="ECO:0000256" key="6">
    <source>
        <dbReference type="ARBA" id="ARBA00023136"/>
    </source>
</evidence>
<feature type="transmembrane region" description="Helical" evidence="8">
    <location>
        <begin position="71"/>
        <end position="98"/>
    </location>
</feature>
<sequence length="219" mass="25229">MDNQKVIYTELKLIKDSKRQQTKSKSPKELISLTGQEITYAELTLQNVSQERQRNDKHCHCKGLISPPEKLLALILLIACLALISAVVSVIAVIPYHYDCCPKEWVSYSNHCYYFSYKKESFNESRSACVFKNSSLLYIDNEEEMTFLQSLSLVTWIGVSWESSHHPWMSINGSEFKGQIDHRSRDEANCAAFESLLRTDDCRSKKMYICKHKLAQQSS</sequence>
<dbReference type="AlphaFoldDB" id="A0A1S2Z9C0"/>